<protein>
    <recommendedName>
        <fullName evidence="7">Major facilitator superfamily (MFS) profile domain-containing protein</fullName>
    </recommendedName>
</protein>
<comment type="caution">
    <text evidence="8">The sequence shown here is derived from an EMBL/GenBank/DDBJ whole genome shotgun (WGS) entry which is preliminary data.</text>
</comment>
<dbReference type="PANTHER" id="PTHR48022:SF52">
    <property type="entry name" value="SUGAR TRANSPORTER, PUTATIVE-RELATED"/>
    <property type="match status" value="1"/>
</dbReference>
<evidence type="ECO:0000256" key="5">
    <source>
        <dbReference type="ARBA" id="ARBA00023136"/>
    </source>
</evidence>
<dbReference type="Gene3D" id="1.20.1250.20">
    <property type="entry name" value="MFS general substrate transporter like domains"/>
    <property type="match status" value="1"/>
</dbReference>
<name>A0A427YCJ2_9TREE</name>
<keyword evidence="4 6" id="KW-1133">Transmembrane helix</keyword>
<feature type="transmembrane region" description="Helical" evidence="6">
    <location>
        <begin position="43"/>
        <end position="64"/>
    </location>
</feature>
<evidence type="ECO:0000256" key="1">
    <source>
        <dbReference type="ARBA" id="ARBA00004141"/>
    </source>
</evidence>
<accession>A0A427YCJ2</accession>
<evidence type="ECO:0000256" key="6">
    <source>
        <dbReference type="SAM" id="Phobius"/>
    </source>
</evidence>
<dbReference type="Pfam" id="PF00083">
    <property type="entry name" value="Sugar_tr"/>
    <property type="match status" value="1"/>
</dbReference>
<keyword evidence="9" id="KW-1185">Reference proteome</keyword>
<organism evidence="8 9">
    <name type="scientific">Saitozyma podzolica</name>
    <dbReference type="NCBI Taxonomy" id="1890683"/>
    <lineage>
        <taxon>Eukaryota</taxon>
        <taxon>Fungi</taxon>
        <taxon>Dikarya</taxon>
        <taxon>Basidiomycota</taxon>
        <taxon>Agaricomycotina</taxon>
        <taxon>Tremellomycetes</taxon>
        <taxon>Tremellales</taxon>
        <taxon>Trimorphomycetaceae</taxon>
        <taxon>Saitozyma</taxon>
    </lineage>
</organism>
<dbReference type="GO" id="GO:0005351">
    <property type="term" value="F:carbohydrate:proton symporter activity"/>
    <property type="evidence" value="ECO:0007669"/>
    <property type="project" value="TreeGrafter"/>
</dbReference>
<evidence type="ECO:0000313" key="8">
    <source>
        <dbReference type="EMBL" id="RSH88808.1"/>
    </source>
</evidence>
<feature type="transmembrane region" description="Helical" evidence="6">
    <location>
        <begin position="84"/>
        <end position="107"/>
    </location>
</feature>
<evidence type="ECO:0000256" key="2">
    <source>
        <dbReference type="ARBA" id="ARBA00010992"/>
    </source>
</evidence>
<keyword evidence="5 6" id="KW-0472">Membrane</keyword>
<sequence length="372" mass="40411">MPALASKRKAGAEGISSSGLGHLAGLTNNTDPKWWRDPCLRKLHFMLMCITIVQITGGYDGSLINNLQALTTWKSALNNPDANMIGVIGAVQTVGAFVACFPAPYIADNFGRKWAIVAGATLILVGGFLQGFAYSVAQYIVGRIVVGGGNVLAIVGATSLVNELSHPRTRSYLTGYYNVIWYIGSIIAAWLCYGLRIHLPTSQWGWRVPTLLMSFFAFLMICLFPFVPESPRFMIAKGRDAEAHALLAKWHANGVMDDELVAAELLEIKETFATENASKGQSKSWRQCFATPGDRWRMFICIGLATCNNWTGQSIVSYYNTQILTQAGITATLPQLGINGGLSIFDFFCAVFGGSSRVGSDVAPSSWRRSLA</sequence>
<dbReference type="AlphaFoldDB" id="A0A427YCJ2"/>
<feature type="transmembrane region" description="Helical" evidence="6">
    <location>
        <begin position="173"/>
        <end position="196"/>
    </location>
</feature>
<keyword evidence="3 6" id="KW-0812">Transmembrane</keyword>
<evidence type="ECO:0000259" key="7">
    <source>
        <dbReference type="PROSITE" id="PS50850"/>
    </source>
</evidence>
<feature type="domain" description="Major facilitator superfamily (MFS) profile" evidence="7">
    <location>
        <begin position="46"/>
        <end position="372"/>
    </location>
</feature>
<proteinExistence type="inferred from homology"/>
<dbReference type="InterPro" id="IPR020846">
    <property type="entry name" value="MFS_dom"/>
</dbReference>
<evidence type="ECO:0000256" key="3">
    <source>
        <dbReference type="ARBA" id="ARBA00022692"/>
    </source>
</evidence>
<comment type="similarity">
    <text evidence="2">Belongs to the major facilitator superfamily. Sugar transporter (TC 2.A.1.1) family.</text>
</comment>
<reference evidence="8 9" key="1">
    <citation type="submission" date="2018-11" db="EMBL/GenBank/DDBJ databases">
        <title>Genome sequence of Saitozyma podzolica DSM 27192.</title>
        <authorList>
            <person name="Aliyu H."/>
            <person name="Gorte O."/>
            <person name="Ochsenreither K."/>
        </authorList>
    </citation>
    <scope>NUCLEOTIDE SEQUENCE [LARGE SCALE GENOMIC DNA]</scope>
    <source>
        <strain evidence="8 9">DSM 27192</strain>
    </source>
</reference>
<dbReference type="Proteomes" id="UP000279259">
    <property type="component" value="Unassembled WGS sequence"/>
</dbReference>
<dbReference type="InterPro" id="IPR036259">
    <property type="entry name" value="MFS_trans_sf"/>
</dbReference>
<evidence type="ECO:0000256" key="4">
    <source>
        <dbReference type="ARBA" id="ARBA00022989"/>
    </source>
</evidence>
<dbReference type="PANTHER" id="PTHR48022">
    <property type="entry name" value="PLASTIDIC GLUCOSE TRANSPORTER 4"/>
    <property type="match status" value="1"/>
</dbReference>
<gene>
    <name evidence="8" type="ORF">EHS25_003036</name>
</gene>
<comment type="subcellular location">
    <subcellularLocation>
        <location evidence="1">Membrane</location>
        <topology evidence="1">Multi-pass membrane protein</topology>
    </subcellularLocation>
</comment>
<dbReference type="InterPro" id="IPR050360">
    <property type="entry name" value="MFS_Sugar_Transporters"/>
</dbReference>
<evidence type="ECO:0000313" key="9">
    <source>
        <dbReference type="Proteomes" id="UP000279259"/>
    </source>
</evidence>
<feature type="transmembrane region" description="Helical" evidence="6">
    <location>
        <begin position="140"/>
        <end position="161"/>
    </location>
</feature>
<dbReference type="GO" id="GO:0016020">
    <property type="term" value="C:membrane"/>
    <property type="evidence" value="ECO:0007669"/>
    <property type="project" value="UniProtKB-SubCell"/>
</dbReference>
<feature type="transmembrane region" description="Helical" evidence="6">
    <location>
        <begin position="208"/>
        <end position="227"/>
    </location>
</feature>
<dbReference type="PROSITE" id="PS50850">
    <property type="entry name" value="MFS"/>
    <property type="match status" value="1"/>
</dbReference>
<dbReference type="EMBL" id="RSCD01000016">
    <property type="protein sequence ID" value="RSH88808.1"/>
    <property type="molecule type" value="Genomic_DNA"/>
</dbReference>
<dbReference type="SUPFAM" id="SSF103473">
    <property type="entry name" value="MFS general substrate transporter"/>
    <property type="match status" value="1"/>
</dbReference>
<dbReference type="InterPro" id="IPR005828">
    <property type="entry name" value="MFS_sugar_transport-like"/>
</dbReference>
<feature type="transmembrane region" description="Helical" evidence="6">
    <location>
        <begin position="114"/>
        <end position="134"/>
    </location>
</feature>
<dbReference type="OrthoDB" id="6133115at2759"/>